<evidence type="ECO:0008006" key="4">
    <source>
        <dbReference type="Google" id="ProtNLM"/>
    </source>
</evidence>
<dbReference type="OrthoDB" id="1524823at2"/>
<organism evidence="2 3">
    <name type="scientific">Massilia eurypsychrophila</name>
    <dbReference type="NCBI Taxonomy" id="1485217"/>
    <lineage>
        <taxon>Bacteria</taxon>
        <taxon>Pseudomonadati</taxon>
        <taxon>Pseudomonadota</taxon>
        <taxon>Betaproteobacteria</taxon>
        <taxon>Burkholderiales</taxon>
        <taxon>Oxalobacteraceae</taxon>
        <taxon>Telluria group</taxon>
        <taxon>Massilia</taxon>
    </lineage>
</organism>
<gene>
    <name evidence="2" type="ORF">CR105_07830</name>
</gene>
<protein>
    <recommendedName>
        <fullName evidence="4">Integral membrane protein</fullName>
    </recommendedName>
</protein>
<feature type="transmembrane region" description="Helical" evidence="1">
    <location>
        <begin position="113"/>
        <end position="130"/>
    </location>
</feature>
<evidence type="ECO:0000313" key="3">
    <source>
        <dbReference type="Proteomes" id="UP000230390"/>
    </source>
</evidence>
<keyword evidence="3" id="KW-1185">Reference proteome</keyword>
<keyword evidence="1" id="KW-0472">Membrane</keyword>
<proteinExistence type="predicted"/>
<dbReference type="EMBL" id="PDOC01000003">
    <property type="protein sequence ID" value="PIL46033.1"/>
    <property type="molecule type" value="Genomic_DNA"/>
</dbReference>
<evidence type="ECO:0000256" key="1">
    <source>
        <dbReference type="SAM" id="Phobius"/>
    </source>
</evidence>
<reference evidence="2 3" key="1">
    <citation type="submission" date="2017-10" db="EMBL/GenBank/DDBJ databases">
        <title>Massilia psychrophilum sp. nov., a novel purple-pigmented bacterium isolated from Tianshan glacier, Xinjiang Municipality, China.</title>
        <authorList>
            <person name="Wang H."/>
        </authorList>
    </citation>
    <scope>NUCLEOTIDE SEQUENCE [LARGE SCALE GENOMIC DNA]</scope>
    <source>
        <strain evidence="2 3">JCM 30074</strain>
    </source>
</reference>
<sequence>MEMKMVSNLAAVLFAFLTLAVVVFQLALVSGAPWGEFTLGGKYPGKLPRPIRIVSIFSAILLIAFAAIVLARAGIAFKSIRESSHWMVWGVIGYCVVGTVLNLKTPSRRERALWSPVVMLMLLSSLIVGAS</sequence>
<feature type="transmembrane region" description="Helical" evidence="1">
    <location>
        <begin position="51"/>
        <end position="71"/>
    </location>
</feature>
<evidence type="ECO:0000313" key="2">
    <source>
        <dbReference type="EMBL" id="PIL46033.1"/>
    </source>
</evidence>
<dbReference type="Proteomes" id="UP000230390">
    <property type="component" value="Unassembled WGS sequence"/>
</dbReference>
<keyword evidence="1" id="KW-0812">Transmembrane</keyword>
<feature type="transmembrane region" description="Helical" evidence="1">
    <location>
        <begin position="83"/>
        <end position="101"/>
    </location>
</feature>
<comment type="caution">
    <text evidence="2">The sequence shown here is derived from an EMBL/GenBank/DDBJ whole genome shotgun (WGS) entry which is preliminary data.</text>
</comment>
<dbReference type="AlphaFoldDB" id="A0A2G8TJ25"/>
<keyword evidence="1" id="KW-1133">Transmembrane helix</keyword>
<accession>A0A2G8TJ25</accession>
<name>A0A2G8TJ25_9BURK</name>